<sequence>MDAQTLSQNLLNLVDTFTEQEDNLTELDRAIGDGDHGVNMLRGFKALPDKIDTQSVASVLKSTGMTLMSNIGGASGPLYGFSFVKMSQVAEDEITADNLKQLLQAFSDAIAERGKVTLNEKTMFDVIERTRQAVDEGNKVTLETLQGFADDTKDMVATKGRAAYFKEDSKGHIDPGAQSSVYILNALIGDE</sequence>
<keyword evidence="6" id="KW-0319">Glycerol metabolism</keyword>
<evidence type="ECO:0000259" key="9">
    <source>
        <dbReference type="PROSITE" id="PS51480"/>
    </source>
</evidence>
<dbReference type="FunFam" id="1.25.40.340:FF:000002">
    <property type="entry name" value="Dihydroxyacetone kinase, L subunit"/>
    <property type="match status" value="1"/>
</dbReference>
<comment type="catalytic activity">
    <reaction evidence="1">
        <text>dihydroxyacetone + phosphoenolpyruvate = dihydroxyacetone phosphate + pyruvate</text>
        <dbReference type="Rhea" id="RHEA:18381"/>
        <dbReference type="ChEBI" id="CHEBI:15361"/>
        <dbReference type="ChEBI" id="CHEBI:16016"/>
        <dbReference type="ChEBI" id="CHEBI:57642"/>
        <dbReference type="ChEBI" id="CHEBI:58702"/>
        <dbReference type="EC" id="2.7.1.121"/>
    </reaction>
</comment>
<reference evidence="10" key="3">
    <citation type="submission" date="2021-09" db="EMBL/GenBank/DDBJ databases">
        <authorList>
            <person name="Gilroy R."/>
        </authorList>
    </citation>
    <scope>NUCLEOTIDE SEQUENCE</scope>
    <source>
        <strain evidence="10">CHK149-3286</strain>
    </source>
</reference>
<dbReference type="EMBL" id="DYVT01000077">
    <property type="protein sequence ID" value="HJF68053.1"/>
    <property type="molecule type" value="Genomic_DNA"/>
</dbReference>
<dbReference type="GO" id="GO:0047324">
    <property type="term" value="F:phosphoenolpyruvate-glycerone phosphotransferase activity"/>
    <property type="evidence" value="ECO:0007669"/>
    <property type="project" value="UniProtKB-EC"/>
</dbReference>
<evidence type="ECO:0000256" key="8">
    <source>
        <dbReference type="ARBA" id="ARBA00055771"/>
    </source>
</evidence>
<dbReference type="GO" id="GO:0019563">
    <property type="term" value="P:glycerol catabolic process"/>
    <property type="evidence" value="ECO:0007669"/>
    <property type="project" value="TreeGrafter"/>
</dbReference>
<reference evidence="10" key="2">
    <citation type="journal article" date="2021" name="PeerJ">
        <title>Extensive microbial diversity within the chicken gut microbiome revealed by metagenomics and culture.</title>
        <authorList>
            <person name="Gilroy R."/>
            <person name="Ravi A."/>
            <person name="Getino M."/>
            <person name="Pursley I."/>
            <person name="Horton D.L."/>
            <person name="Alikhan N.F."/>
            <person name="Baker D."/>
            <person name="Gharbi K."/>
            <person name="Hall N."/>
            <person name="Watson M."/>
            <person name="Adriaenssens E.M."/>
            <person name="Foster-Nyarko E."/>
            <person name="Jarju S."/>
            <person name="Secka A."/>
            <person name="Antonio M."/>
            <person name="Oren A."/>
            <person name="Chaudhuri R.R."/>
            <person name="La Ragione R."/>
            <person name="Hildebrand F."/>
            <person name="Pallen M.J."/>
        </authorList>
    </citation>
    <scope>NUCLEOTIDE SEQUENCE</scope>
    <source>
        <strain evidence="10">CHK149-3286</strain>
    </source>
</reference>
<dbReference type="PANTHER" id="PTHR28629:SF4">
    <property type="entry name" value="TRIOKINASE_FMN CYCLASE"/>
    <property type="match status" value="1"/>
</dbReference>
<keyword evidence="5 11" id="KW-0418">Kinase</keyword>
<proteinExistence type="predicted"/>
<dbReference type="PROSITE" id="PS51480">
    <property type="entry name" value="DHAL"/>
    <property type="match status" value="1"/>
</dbReference>
<accession>A0A151A6X0</accession>
<dbReference type="Gene3D" id="1.25.40.340">
    <property type="match status" value="1"/>
</dbReference>
<gene>
    <name evidence="10" type="primary">dhaL</name>
    <name evidence="11" type="ORF">A0131_10440</name>
    <name evidence="10" type="ORF">K8V85_07050</name>
</gene>
<dbReference type="Proteomes" id="UP000075418">
    <property type="component" value="Unassembled WGS sequence"/>
</dbReference>
<comment type="pathway">
    <text evidence="2">Polyol metabolism; glycerol degradation.</text>
</comment>
<dbReference type="PANTHER" id="PTHR28629">
    <property type="entry name" value="TRIOKINASE/FMN CYCLASE"/>
    <property type="match status" value="1"/>
</dbReference>
<evidence type="ECO:0000256" key="1">
    <source>
        <dbReference type="ARBA" id="ARBA00001113"/>
    </source>
</evidence>
<dbReference type="InterPro" id="IPR036117">
    <property type="entry name" value="DhaL_dom_sf"/>
</dbReference>
<feature type="domain" description="DhaL" evidence="9">
    <location>
        <begin position="4"/>
        <end position="189"/>
    </location>
</feature>
<evidence type="ECO:0000256" key="7">
    <source>
        <dbReference type="ARBA" id="ARBA00046577"/>
    </source>
</evidence>
<evidence type="ECO:0000256" key="6">
    <source>
        <dbReference type="ARBA" id="ARBA00022798"/>
    </source>
</evidence>
<evidence type="ECO:0000256" key="4">
    <source>
        <dbReference type="ARBA" id="ARBA00022679"/>
    </source>
</evidence>
<evidence type="ECO:0000256" key="2">
    <source>
        <dbReference type="ARBA" id="ARBA00004745"/>
    </source>
</evidence>
<dbReference type="GO" id="GO:0005829">
    <property type="term" value="C:cytosol"/>
    <property type="evidence" value="ECO:0007669"/>
    <property type="project" value="TreeGrafter"/>
</dbReference>
<dbReference type="InterPro" id="IPR012737">
    <property type="entry name" value="DhaK_L_YcgS"/>
</dbReference>
<dbReference type="Pfam" id="PF02734">
    <property type="entry name" value="Dak2"/>
    <property type="match status" value="1"/>
</dbReference>
<evidence type="ECO:0000313" key="12">
    <source>
        <dbReference type="Proteomes" id="UP000075418"/>
    </source>
</evidence>
<protein>
    <recommendedName>
        <fullName evidence="3">phosphoenolpyruvate--glycerone phosphotransferase</fullName>
        <ecNumber evidence="3">2.7.1.121</ecNumber>
    </recommendedName>
</protein>
<dbReference type="NCBIfam" id="TIGR02365">
    <property type="entry name" value="dha_L_ycgS"/>
    <property type="match status" value="1"/>
</dbReference>
<comment type="caution">
    <text evidence="11">The sequence shown here is derived from an EMBL/GenBank/DDBJ whole genome shotgun (WGS) entry which is preliminary data.</text>
</comment>
<comment type="subunit">
    <text evidence="7">Homodimer. The dihydroxyacetone kinase complex is composed of a homodimer of DhaM, a homodimer of DhaK and the subunit DhaL.</text>
</comment>
<dbReference type="EC" id="2.7.1.121" evidence="3"/>
<keyword evidence="4" id="KW-0808">Transferase</keyword>
<dbReference type="SMART" id="SM01120">
    <property type="entry name" value="Dak2"/>
    <property type="match status" value="1"/>
</dbReference>
<dbReference type="Proteomes" id="UP000706163">
    <property type="component" value="Unassembled WGS sequence"/>
</dbReference>
<reference evidence="11 12" key="1">
    <citation type="submission" date="2016-02" db="EMBL/GenBank/DDBJ databases">
        <title>Draft genome sequence of hydrocarbon degrading Staphylococcus saprophyticus Strain CNV2, isolated from crude-oil contaminated soil from Noonmati Oil Refinery, Guwahati, Assam, India.</title>
        <authorList>
            <person name="Mukherjee A."/>
            <person name="Chettri B."/>
            <person name="Langpoklakpam J."/>
            <person name="Singh A.K."/>
            <person name="Chattopadhyay D.J."/>
        </authorList>
    </citation>
    <scope>NUCLEOTIDE SEQUENCE [LARGE SCALE GENOMIC DNA]</scope>
    <source>
        <strain evidence="11 12">CNV2</strain>
    </source>
</reference>
<name>A0A151A6X0_9STAP</name>
<comment type="function">
    <text evidence="8">ADP-binding subunit of the dihydroxyacetone kinase, which is responsible for the phosphoenolpyruvate (PEP)-dependent phosphorylation of dihydroxyacetone. DhaL-ADP is converted to DhaL-ATP via a phosphoryl group transfer from DhaM and transmits it to dihydroxyacetone binds to DhaK.</text>
</comment>
<dbReference type="GO" id="GO:0004371">
    <property type="term" value="F:glycerone kinase activity"/>
    <property type="evidence" value="ECO:0007669"/>
    <property type="project" value="InterPro"/>
</dbReference>
<evidence type="ECO:0000256" key="3">
    <source>
        <dbReference type="ARBA" id="ARBA00012095"/>
    </source>
</evidence>
<evidence type="ECO:0000313" key="10">
    <source>
        <dbReference type="EMBL" id="HJF68053.1"/>
    </source>
</evidence>
<dbReference type="RefSeq" id="WP_061855326.1">
    <property type="nucleotide sequence ID" value="NZ_DYVT01000077.1"/>
</dbReference>
<dbReference type="SUPFAM" id="SSF101473">
    <property type="entry name" value="DhaL-like"/>
    <property type="match status" value="1"/>
</dbReference>
<evidence type="ECO:0000313" key="11">
    <source>
        <dbReference type="EMBL" id="KYH15184.1"/>
    </source>
</evidence>
<dbReference type="AlphaFoldDB" id="A0A151A6X0"/>
<evidence type="ECO:0000256" key="5">
    <source>
        <dbReference type="ARBA" id="ARBA00022777"/>
    </source>
</evidence>
<dbReference type="InterPro" id="IPR004007">
    <property type="entry name" value="DhaL_dom"/>
</dbReference>
<dbReference type="InterPro" id="IPR050861">
    <property type="entry name" value="Dihydroxyacetone_Kinase"/>
</dbReference>
<dbReference type="EMBL" id="LUGM01000002">
    <property type="protein sequence ID" value="KYH15184.1"/>
    <property type="molecule type" value="Genomic_DNA"/>
</dbReference>
<organism evidence="11 12">
    <name type="scientific">Staphylococcus kloosii</name>
    <dbReference type="NCBI Taxonomy" id="29384"/>
    <lineage>
        <taxon>Bacteria</taxon>
        <taxon>Bacillati</taxon>
        <taxon>Bacillota</taxon>
        <taxon>Bacilli</taxon>
        <taxon>Bacillales</taxon>
        <taxon>Staphylococcaceae</taxon>
        <taxon>Staphylococcus</taxon>
    </lineage>
</organism>